<dbReference type="InterPro" id="IPR041492">
    <property type="entry name" value="HAD_2"/>
</dbReference>
<protein>
    <submittedName>
        <fullName evidence="2">HAD hydrolase-like protein</fullName>
    </submittedName>
</protein>
<accession>A0A932GQ51</accession>
<dbReference type="Gene3D" id="1.10.150.240">
    <property type="entry name" value="Putative phosphatase, domain 2"/>
    <property type="match status" value="1"/>
</dbReference>
<evidence type="ECO:0000313" key="2">
    <source>
        <dbReference type="EMBL" id="MBI3015034.1"/>
    </source>
</evidence>
<dbReference type="EMBL" id="JACPSX010000159">
    <property type="protein sequence ID" value="MBI3015034.1"/>
    <property type="molecule type" value="Genomic_DNA"/>
</dbReference>
<sequence length="212" mass="23673">MPLPAGWRFKYCVFDVEGVLLNARILAKKTFGRFLEREYGIPAAAALIFYTQAQDLTLREKFRRLLDDHGQPSPDLDAVVARFDEALESERPVVYEGAREVLDALLEKGAQLFAVGSSPVEQIKARLDRVDLLPKFREVVGQEAGSKGYSQSPGRNLFQRQPRRGRGGKPRGHGCGRGCPSGFRPDSARERSPRGLKVHRPAHLCLSFLRSS</sequence>
<reference evidence="2" key="1">
    <citation type="submission" date="2020-07" db="EMBL/GenBank/DDBJ databases">
        <title>Huge and variable diversity of episymbiotic CPR bacteria and DPANN archaea in groundwater ecosystems.</title>
        <authorList>
            <person name="He C.Y."/>
            <person name="Keren R."/>
            <person name="Whittaker M."/>
            <person name="Farag I.F."/>
            <person name="Doudna J."/>
            <person name="Cate J.H.D."/>
            <person name="Banfield J.F."/>
        </authorList>
    </citation>
    <scope>NUCLEOTIDE SEQUENCE</scope>
    <source>
        <strain evidence="2">NC_groundwater_717_Ag_S-0.2um_59_8</strain>
    </source>
</reference>
<dbReference type="InterPro" id="IPR023198">
    <property type="entry name" value="PGP-like_dom2"/>
</dbReference>
<gene>
    <name evidence="2" type="ORF">HYY65_08270</name>
</gene>
<organism evidence="2 3">
    <name type="scientific">Tectimicrobiota bacterium</name>
    <dbReference type="NCBI Taxonomy" id="2528274"/>
    <lineage>
        <taxon>Bacteria</taxon>
        <taxon>Pseudomonadati</taxon>
        <taxon>Nitrospinota/Tectimicrobiota group</taxon>
        <taxon>Candidatus Tectimicrobiota</taxon>
    </lineage>
</organism>
<dbReference type="Pfam" id="PF13419">
    <property type="entry name" value="HAD_2"/>
    <property type="match status" value="1"/>
</dbReference>
<dbReference type="SUPFAM" id="SSF56784">
    <property type="entry name" value="HAD-like"/>
    <property type="match status" value="1"/>
</dbReference>
<dbReference type="InterPro" id="IPR036412">
    <property type="entry name" value="HAD-like_sf"/>
</dbReference>
<feature type="compositionally biased region" description="Basic residues" evidence="1">
    <location>
        <begin position="161"/>
        <end position="174"/>
    </location>
</feature>
<evidence type="ECO:0000313" key="3">
    <source>
        <dbReference type="Proteomes" id="UP000741360"/>
    </source>
</evidence>
<dbReference type="InterPro" id="IPR023214">
    <property type="entry name" value="HAD_sf"/>
</dbReference>
<name>A0A932GQ51_UNCTE</name>
<evidence type="ECO:0000256" key="1">
    <source>
        <dbReference type="SAM" id="MobiDB-lite"/>
    </source>
</evidence>
<dbReference type="Gene3D" id="3.40.50.1000">
    <property type="entry name" value="HAD superfamily/HAD-like"/>
    <property type="match status" value="1"/>
</dbReference>
<keyword evidence="2" id="KW-0378">Hydrolase</keyword>
<dbReference type="Proteomes" id="UP000741360">
    <property type="component" value="Unassembled WGS sequence"/>
</dbReference>
<proteinExistence type="predicted"/>
<dbReference type="AlphaFoldDB" id="A0A932GQ51"/>
<comment type="caution">
    <text evidence="2">The sequence shown here is derived from an EMBL/GenBank/DDBJ whole genome shotgun (WGS) entry which is preliminary data.</text>
</comment>
<dbReference type="GO" id="GO:0016787">
    <property type="term" value="F:hydrolase activity"/>
    <property type="evidence" value="ECO:0007669"/>
    <property type="project" value="UniProtKB-KW"/>
</dbReference>
<feature type="region of interest" description="Disordered" evidence="1">
    <location>
        <begin position="143"/>
        <end position="196"/>
    </location>
</feature>